<keyword evidence="8" id="KW-1185">Reference proteome</keyword>
<dbReference type="InterPro" id="IPR044692">
    <property type="entry name" value="WPP1/2/3"/>
</dbReference>
<dbReference type="STRING" id="65489.A0A0D3GM84"/>
<feature type="compositionally biased region" description="Low complexity" evidence="5">
    <location>
        <begin position="88"/>
        <end position="107"/>
    </location>
</feature>
<evidence type="ECO:0000256" key="5">
    <source>
        <dbReference type="SAM" id="MobiDB-lite"/>
    </source>
</evidence>
<dbReference type="Proteomes" id="UP000026960">
    <property type="component" value="Chromosome 7"/>
</dbReference>
<dbReference type="InterPro" id="IPR025265">
    <property type="entry name" value="WPP_dom"/>
</dbReference>
<evidence type="ECO:0000313" key="8">
    <source>
        <dbReference type="Proteomes" id="UP000026960"/>
    </source>
</evidence>
<feature type="compositionally biased region" description="Basic and acidic residues" evidence="5">
    <location>
        <begin position="34"/>
        <end position="43"/>
    </location>
</feature>
<dbReference type="Pfam" id="PF13943">
    <property type="entry name" value="WPP"/>
    <property type="match status" value="1"/>
</dbReference>
<dbReference type="GO" id="GO:0005737">
    <property type="term" value="C:cytoplasm"/>
    <property type="evidence" value="ECO:0007669"/>
    <property type="project" value="UniProtKB-SubCell"/>
</dbReference>
<dbReference type="Gene3D" id="1.10.246.200">
    <property type="entry name" value="WPP domain"/>
    <property type="match status" value="1"/>
</dbReference>
<dbReference type="GO" id="GO:0005634">
    <property type="term" value="C:nucleus"/>
    <property type="evidence" value="ECO:0007669"/>
    <property type="project" value="UniProtKB-SubCell"/>
</dbReference>
<keyword evidence="3" id="KW-0963">Cytoplasm</keyword>
<evidence type="ECO:0000256" key="4">
    <source>
        <dbReference type="ARBA" id="ARBA00023242"/>
    </source>
</evidence>
<evidence type="ECO:0000313" key="7">
    <source>
        <dbReference type="EnsemblPlants" id="OBART07G02890.1"/>
    </source>
</evidence>
<feature type="domain" description="WPP" evidence="6">
    <location>
        <begin position="35"/>
        <end position="89"/>
    </location>
</feature>
<evidence type="ECO:0000256" key="3">
    <source>
        <dbReference type="ARBA" id="ARBA00022490"/>
    </source>
</evidence>
<organism evidence="7">
    <name type="scientific">Oryza barthii</name>
    <dbReference type="NCBI Taxonomy" id="65489"/>
    <lineage>
        <taxon>Eukaryota</taxon>
        <taxon>Viridiplantae</taxon>
        <taxon>Streptophyta</taxon>
        <taxon>Embryophyta</taxon>
        <taxon>Tracheophyta</taxon>
        <taxon>Spermatophyta</taxon>
        <taxon>Magnoliopsida</taxon>
        <taxon>Liliopsida</taxon>
        <taxon>Poales</taxon>
        <taxon>Poaceae</taxon>
        <taxon>BOP clade</taxon>
        <taxon>Oryzoideae</taxon>
        <taxon>Oryzeae</taxon>
        <taxon>Oryzinae</taxon>
        <taxon>Oryza</taxon>
    </lineage>
</organism>
<dbReference type="EnsemblPlants" id="OBART07G02890.1">
    <property type="protein sequence ID" value="OBART07G02890.1"/>
    <property type="gene ID" value="OBART07G02890"/>
</dbReference>
<dbReference type="InterPro" id="IPR038214">
    <property type="entry name" value="WPP_sf"/>
</dbReference>
<dbReference type="PaxDb" id="65489-OBART07G02890.1"/>
<dbReference type="Gramene" id="OBART07G02890.1">
    <property type="protein sequence ID" value="OBART07G02890.1"/>
    <property type="gene ID" value="OBART07G02890"/>
</dbReference>
<evidence type="ECO:0000259" key="6">
    <source>
        <dbReference type="Pfam" id="PF13943"/>
    </source>
</evidence>
<feature type="region of interest" description="Disordered" evidence="5">
    <location>
        <begin position="88"/>
        <end position="116"/>
    </location>
</feature>
<dbReference type="HOGENOM" id="CLU_2100644_0_0_1"/>
<dbReference type="PANTHER" id="PTHR34362:SF12">
    <property type="entry name" value="OS10G0337700 PROTEIN"/>
    <property type="match status" value="1"/>
</dbReference>
<evidence type="ECO:0000256" key="2">
    <source>
        <dbReference type="ARBA" id="ARBA00004496"/>
    </source>
</evidence>
<evidence type="ECO:0000256" key="1">
    <source>
        <dbReference type="ARBA" id="ARBA00004123"/>
    </source>
</evidence>
<proteinExistence type="predicted"/>
<keyword evidence="4" id="KW-0539">Nucleus</keyword>
<name>A0A0D3GM84_9ORYZ</name>
<reference evidence="7" key="2">
    <citation type="submission" date="2015-03" db="UniProtKB">
        <authorList>
            <consortium name="EnsemblPlants"/>
        </authorList>
    </citation>
    <scope>IDENTIFICATION</scope>
</reference>
<dbReference type="GO" id="GO:0048527">
    <property type="term" value="P:lateral root development"/>
    <property type="evidence" value="ECO:0007669"/>
    <property type="project" value="InterPro"/>
</dbReference>
<reference evidence="7" key="1">
    <citation type="journal article" date="2009" name="Rice">
        <title>De Novo Next Generation Sequencing of Plant Genomes.</title>
        <authorList>
            <person name="Rounsley S."/>
            <person name="Marri P.R."/>
            <person name="Yu Y."/>
            <person name="He R."/>
            <person name="Sisneros N."/>
            <person name="Goicoechea J.L."/>
            <person name="Lee S.J."/>
            <person name="Angelova A."/>
            <person name="Kudrna D."/>
            <person name="Luo M."/>
            <person name="Affourtit J."/>
            <person name="Desany B."/>
            <person name="Knight J."/>
            <person name="Niazi F."/>
            <person name="Egholm M."/>
            <person name="Wing R.A."/>
        </authorList>
    </citation>
    <scope>NUCLEOTIDE SEQUENCE [LARGE SCALE GENOMIC DNA]</scope>
    <source>
        <strain evidence="7">cv. IRGC 105608</strain>
    </source>
</reference>
<sequence>MAAEKRRAGGWGAAGQLARASAHGEGIARPAAAHGEHAVEVGGRRGGRRRRGAASASVEEGIKALQLYSKEVSSRLLDFVKSRSAAAKAAAAAAPSEGDAPAASSESEVVDPQPAE</sequence>
<comment type="subcellular location">
    <subcellularLocation>
        <location evidence="2">Cytoplasm</location>
    </subcellularLocation>
    <subcellularLocation>
        <location evidence="1">Nucleus</location>
    </subcellularLocation>
</comment>
<accession>A0A0D3GM84</accession>
<dbReference type="PANTHER" id="PTHR34362">
    <property type="entry name" value="WPP DOMAIN-CONTAINING PROTEIN 1-RELATED"/>
    <property type="match status" value="1"/>
</dbReference>
<protein>
    <recommendedName>
        <fullName evidence="6">WPP domain-containing protein</fullName>
    </recommendedName>
</protein>
<feature type="region of interest" description="Disordered" evidence="5">
    <location>
        <begin position="1"/>
        <end position="59"/>
    </location>
</feature>
<dbReference type="AlphaFoldDB" id="A0A0D3GM84"/>
<dbReference type="GO" id="GO:0000278">
    <property type="term" value="P:mitotic cell cycle"/>
    <property type="evidence" value="ECO:0007669"/>
    <property type="project" value="InterPro"/>
</dbReference>